<dbReference type="InterPro" id="IPR051852">
    <property type="entry name" value="Alpha-type_PK"/>
</dbReference>
<evidence type="ECO:0000259" key="6">
    <source>
        <dbReference type="PROSITE" id="PS51158"/>
    </source>
</evidence>
<proteinExistence type="predicted"/>
<dbReference type="AlphaFoldDB" id="A0AAD7BEX5"/>
<evidence type="ECO:0000256" key="1">
    <source>
        <dbReference type="ARBA" id="ARBA00022527"/>
    </source>
</evidence>
<dbReference type="Gene3D" id="3.20.200.10">
    <property type="entry name" value="MHCK/EF2 kinase"/>
    <property type="match status" value="1"/>
</dbReference>
<dbReference type="GO" id="GO:0005524">
    <property type="term" value="F:ATP binding"/>
    <property type="evidence" value="ECO:0007669"/>
    <property type="project" value="UniProtKB-KW"/>
</dbReference>
<gene>
    <name evidence="7" type="ORF">FB45DRAFT_705444</name>
</gene>
<feature type="non-terminal residue" evidence="7">
    <location>
        <position position="273"/>
    </location>
</feature>
<dbReference type="PROSITE" id="PS51158">
    <property type="entry name" value="ALPHA_KINASE"/>
    <property type="match status" value="1"/>
</dbReference>
<evidence type="ECO:0000256" key="3">
    <source>
        <dbReference type="ARBA" id="ARBA00022741"/>
    </source>
</evidence>
<dbReference type="GO" id="GO:0004674">
    <property type="term" value="F:protein serine/threonine kinase activity"/>
    <property type="evidence" value="ECO:0007669"/>
    <property type="project" value="UniProtKB-KW"/>
</dbReference>
<keyword evidence="4 7" id="KW-0418">Kinase</keyword>
<dbReference type="GO" id="GO:0031037">
    <property type="term" value="P:myosin II filament disassembly"/>
    <property type="evidence" value="ECO:0007669"/>
    <property type="project" value="TreeGrafter"/>
</dbReference>
<feature type="non-terminal residue" evidence="7">
    <location>
        <position position="1"/>
    </location>
</feature>
<dbReference type="PANTHER" id="PTHR45992:SF2">
    <property type="entry name" value="EUKARYOTIC ELONGATION FACTOR 2 KINASE"/>
    <property type="match status" value="1"/>
</dbReference>
<dbReference type="EMBL" id="JARKIF010000019">
    <property type="protein sequence ID" value="KAJ7618697.1"/>
    <property type="molecule type" value="Genomic_DNA"/>
</dbReference>
<dbReference type="GO" id="GO:1903013">
    <property type="term" value="P:response to differentiation-inducing factor 1"/>
    <property type="evidence" value="ECO:0007669"/>
    <property type="project" value="TreeGrafter"/>
</dbReference>
<dbReference type="CDD" id="cd04515">
    <property type="entry name" value="Alpha_kinase"/>
    <property type="match status" value="1"/>
</dbReference>
<evidence type="ECO:0000256" key="4">
    <source>
        <dbReference type="ARBA" id="ARBA00022777"/>
    </source>
</evidence>
<comment type="caution">
    <text evidence="7">The sequence shown here is derived from an EMBL/GenBank/DDBJ whole genome shotgun (WGS) entry which is preliminary data.</text>
</comment>
<evidence type="ECO:0000256" key="2">
    <source>
        <dbReference type="ARBA" id="ARBA00022679"/>
    </source>
</evidence>
<dbReference type="SMART" id="SM00811">
    <property type="entry name" value="Alpha_kinase"/>
    <property type="match status" value="1"/>
</dbReference>
<dbReference type="Proteomes" id="UP001221142">
    <property type="component" value="Unassembled WGS sequence"/>
</dbReference>
<reference evidence="7" key="1">
    <citation type="submission" date="2023-03" db="EMBL/GenBank/DDBJ databases">
        <title>Massive genome expansion in bonnet fungi (Mycena s.s.) driven by repeated elements and novel gene families across ecological guilds.</title>
        <authorList>
            <consortium name="Lawrence Berkeley National Laboratory"/>
            <person name="Harder C.B."/>
            <person name="Miyauchi S."/>
            <person name="Viragh M."/>
            <person name="Kuo A."/>
            <person name="Thoen E."/>
            <person name="Andreopoulos B."/>
            <person name="Lu D."/>
            <person name="Skrede I."/>
            <person name="Drula E."/>
            <person name="Henrissat B."/>
            <person name="Morin E."/>
            <person name="Kohler A."/>
            <person name="Barry K."/>
            <person name="LaButti K."/>
            <person name="Morin E."/>
            <person name="Salamov A."/>
            <person name="Lipzen A."/>
            <person name="Mereny Z."/>
            <person name="Hegedus B."/>
            <person name="Baldrian P."/>
            <person name="Stursova M."/>
            <person name="Weitz H."/>
            <person name="Taylor A."/>
            <person name="Grigoriev I.V."/>
            <person name="Nagy L.G."/>
            <person name="Martin F."/>
            <person name="Kauserud H."/>
        </authorList>
    </citation>
    <scope>NUCLEOTIDE SEQUENCE</scope>
    <source>
        <strain evidence="7">9284</strain>
    </source>
</reference>
<sequence length="273" mass="29914">QQASPITLQKFTMSLDPITLDPDTLKSANTLNALIYPAHFAKGSMKLVYDLIILLSDGSEERVAAKRLYRVVEEDADDITNMISLSDNHTNLESEVYRLILGEKVLNEFYAFARKNNVDVFHIKFSSAYLATEIRASVTREPSTASGMVVFPADSDEGMTWLIEPKRAAAVISFTGTLDQQPTGSDDICSNTIHAFAHYTFGASEATVVFADLQGTPGLVGGKDRIILFDPMTHTTDGTSGLGDFGDEGIDQFIEGHECNDICDALGLWEKYP</sequence>
<keyword evidence="3" id="KW-0547">Nucleotide-binding</keyword>
<evidence type="ECO:0000313" key="8">
    <source>
        <dbReference type="Proteomes" id="UP001221142"/>
    </source>
</evidence>
<evidence type="ECO:0000256" key="5">
    <source>
        <dbReference type="ARBA" id="ARBA00022840"/>
    </source>
</evidence>
<dbReference type="InterPro" id="IPR004166">
    <property type="entry name" value="a-kinase_dom"/>
</dbReference>
<dbReference type="Pfam" id="PF02816">
    <property type="entry name" value="Alpha_kinase"/>
    <property type="match status" value="1"/>
</dbReference>
<dbReference type="SUPFAM" id="SSF56112">
    <property type="entry name" value="Protein kinase-like (PK-like)"/>
    <property type="match status" value="1"/>
</dbReference>
<dbReference type="PANTHER" id="PTHR45992">
    <property type="entry name" value="EUKARYOTIC ELONGATION FACTOR 2 KINASE-RELATED"/>
    <property type="match status" value="1"/>
</dbReference>
<keyword evidence="8" id="KW-1185">Reference proteome</keyword>
<keyword evidence="2" id="KW-0808">Transferase</keyword>
<evidence type="ECO:0000313" key="7">
    <source>
        <dbReference type="EMBL" id="KAJ7618697.1"/>
    </source>
</evidence>
<accession>A0AAD7BEX5</accession>
<feature type="domain" description="Alpha-type protein kinase" evidence="6">
    <location>
        <begin position="1"/>
        <end position="271"/>
    </location>
</feature>
<protein>
    <submittedName>
        <fullName evidence="7">Kinase-like domain-containing protein</fullName>
    </submittedName>
</protein>
<name>A0AAD7BEX5_9AGAR</name>
<dbReference type="InterPro" id="IPR011009">
    <property type="entry name" value="Kinase-like_dom_sf"/>
</dbReference>
<keyword evidence="1" id="KW-0723">Serine/threonine-protein kinase</keyword>
<keyword evidence="5" id="KW-0067">ATP-binding</keyword>
<organism evidence="7 8">
    <name type="scientific">Roridomyces roridus</name>
    <dbReference type="NCBI Taxonomy" id="1738132"/>
    <lineage>
        <taxon>Eukaryota</taxon>
        <taxon>Fungi</taxon>
        <taxon>Dikarya</taxon>
        <taxon>Basidiomycota</taxon>
        <taxon>Agaricomycotina</taxon>
        <taxon>Agaricomycetes</taxon>
        <taxon>Agaricomycetidae</taxon>
        <taxon>Agaricales</taxon>
        <taxon>Marasmiineae</taxon>
        <taxon>Mycenaceae</taxon>
        <taxon>Roridomyces</taxon>
    </lineage>
</organism>